<reference evidence="1 2" key="1">
    <citation type="submission" date="2018-07" db="EMBL/GenBank/DDBJ databases">
        <title>Motiliproteus coralliicola sp. nov., a bacterium isolated from Coral.</title>
        <authorList>
            <person name="Wang G."/>
        </authorList>
    </citation>
    <scope>NUCLEOTIDE SEQUENCE [LARGE SCALE GENOMIC DNA]</scope>
    <source>
        <strain evidence="1 2">C34</strain>
    </source>
</reference>
<sequence length="141" mass="15691">MNFQINNDLSNLPVPAQNIVAFMLDTRPKHWRMLVNYIIHFDSPNNAWSTLYATGTDCGSTQSVRDKTVRAYAKTNRIPARLINDISNQGWCAAVSCTACPSETGSVSHRIKSLKKLVEESIESGAPTELRTLLDRAINPE</sequence>
<dbReference type="AlphaFoldDB" id="A0A369WU70"/>
<accession>A0A369WU70</accession>
<proteinExistence type="predicted"/>
<protein>
    <submittedName>
        <fullName evidence="1">Uncharacterized protein</fullName>
    </submittedName>
</protein>
<evidence type="ECO:0000313" key="1">
    <source>
        <dbReference type="EMBL" id="RDE25151.1"/>
    </source>
</evidence>
<dbReference type="EMBL" id="QQOH01000001">
    <property type="protein sequence ID" value="RDE25151.1"/>
    <property type="molecule type" value="Genomic_DNA"/>
</dbReference>
<keyword evidence="2" id="KW-1185">Reference proteome</keyword>
<gene>
    <name evidence="1" type="ORF">DV711_06235</name>
</gene>
<organism evidence="1 2">
    <name type="scientific">Motiliproteus coralliicola</name>
    <dbReference type="NCBI Taxonomy" id="2283196"/>
    <lineage>
        <taxon>Bacteria</taxon>
        <taxon>Pseudomonadati</taxon>
        <taxon>Pseudomonadota</taxon>
        <taxon>Gammaproteobacteria</taxon>
        <taxon>Oceanospirillales</taxon>
        <taxon>Oceanospirillaceae</taxon>
        <taxon>Motiliproteus</taxon>
    </lineage>
</organism>
<evidence type="ECO:0000313" key="2">
    <source>
        <dbReference type="Proteomes" id="UP000253769"/>
    </source>
</evidence>
<comment type="caution">
    <text evidence="1">The sequence shown here is derived from an EMBL/GenBank/DDBJ whole genome shotgun (WGS) entry which is preliminary data.</text>
</comment>
<name>A0A369WU70_9GAMM</name>
<dbReference type="Proteomes" id="UP000253769">
    <property type="component" value="Unassembled WGS sequence"/>
</dbReference>
<dbReference type="RefSeq" id="WP_133297407.1">
    <property type="nucleotide sequence ID" value="NZ_QQOH01000001.1"/>
</dbReference>